<feature type="transmembrane region" description="Helical" evidence="1">
    <location>
        <begin position="70"/>
        <end position="88"/>
    </location>
</feature>
<keyword evidence="1" id="KW-0812">Transmembrane</keyword>
<proteinExistence type="predicted"/>
<gene>
    <name evidence="2" type="ORF">G4L39_09315</name>
</gene>
<dbReference type="Proteomes" id="UP000477311">
    <property type="component" value="Unassembled WGS sequence"/>
</dbReference>
<evidence type="ECO:0000313" key="2">
    <source>
        <dbReference type="EMBL" id="NGO39592.1"/>
    </source>
</evidence>
<evidence type="ECO:0000313" key="3">
    <source>
        <dbReference type="Proteomes" id="UP000477311"/>
    </source>
</evidence>
<dbReference type="EMBL" id="JAAKYA010000058">
    <property type="protein sequence ID" value="NGO39592.1"/>
    <property type="molecule type" value="Genomic_DNA"/>
</dbReference>
<sequence length="180" mass="19327">METPAGEFERLRRLLALKRYERPPAGCLDEMRQTVLARLRQEQQSHAAQPAAHPVPWWHMLKEALAPRPLWVGLVGVGVCALVISVIWQAEQFQLPGGLEGAAVRPMEVPTTQMAWPSSAMPGFGGMPEPHRLLAATNVPLNANPSFAPAIAPGSLFAPPLLDVQRASSAPPATGTIGLP</sequence>
<evidence type="ECO:0000256" key="1">
    <source>
        <dbReference type="SAM" id="Phobius"/>
    </source>
</evidence>
<dbReference type="AlphaFoldDB" id="A0A6M1RXX9"/>
<comment type="caution">
    <text evidence="2">The sequence shown here is derived from an EMBL/GenBank/DDBJ whole genome shotgun (WGS) entry which is preliminary data.</text>
</comment>
<accession>A0A6M1RXX9</accession>
<organism evidence="2 3">
    <name type="scientific">Limisphaera ngatamarikiensis</name>
    <dbReference type="NCBI Taxonomy" id="1324935"/>
    <lineage>
        <taxon>Bacteria</taxon>
        <taxon>Pseudomonadati</taxon>
        <taxon>Verrucomicrobiota</taxon>
        <taxon>Verrucomicrobiia</taxon>
        <taxon>Limisphaerales</taxon>
        <taxon>Limisphaeraceae</taxon>
        <taxon>Limisphaera</taxon>
    </lineage>
</organism>
<dbReference type="RefSeq" id="WP_165107715.1">
    <property type="nucleotide sequence ID" value="NZ_JAAKYA010000058.1"/>
</dbReference>
<protein>
    <submittedName>
        <fullName evidence="2">Uncharacterized protein</fullName>
    </submittedName>
</protein>
<reference evidence="2 3" key="1">
    <citation type="submission" date="2020-02" db="EMBL/GenBank/DDBJ databases">
        <title>Draft genome sequence of Limisphaera ngatamarikiensis NGM72.4T, a thermophilic Verrucomicrobia grouped in subdivision 3.</title>
        <authorList>
            <person name="Carere C.R."/>
            <person name="Steen J."/>
            <person name="Hugenholtz P."/>
            <person name="Stott M.B."/>
        </authorList>
    </citation>
    <scope>NUCLEOTIDE SEQUENCE [LARGE SCALE GENOMIC DNA]</scope>
    <source>
        <strain evidence="2 3">NGM72.4</strain>
    </source>
</reference>
<keyword evidence="1" id="KW-0472">Membrane</keyword>
<keyword evidence="1" id="KW-1133">Transmembrane helix</keyword>
<keyword evidence="3" id="KW-1185">Reference proteome</keyword>
<name>A0A6M1RXX9_9BACT</name>